<evidence type="ECO:0000256" key="1">
    <source>
        <dbReference type="ARBA" id="ARBA00001913"/>
    </source>
</evidence>
<dbReference type="PANTHER" id="PTHR31339:SF9">
    <property type="entry name" value="PLASMIN AND FIBRONECTIN-BINDING PROTEIN A"/>
    <property type="match status" value="1"/>
</dbReference>
<comment type="cofactor">
    <cofactor evidence="1">
        <name>Ca(2+)</name>
        <dbReference type="ChEBI" id="CHEBI:29108"/>
    </cofactor>
</comment>
<dbReference type="Pfam" id="PF12708">
    <property type="entry name" value="Pect-lyase_RHGA_epim"/>
    <property type="match status" value="1"/>
</dbReference>
<keyword evidence="3 5" id="KW-0378">Hydrolase</keyword>
<name>A0ABQ2H3D6_9PSED</name>
<feature type="domain" description="Rhamnogalacturonase A/B/Epimerase-like pectate lyase" evidence="6">
    <location>
        <begin position="64"/>
        <end position="116"/>
    </location>
</feature>
<evidence type="ECO:0000256" key="4">
    <source>
        <dbReference type="ARBA" id="ARBA00023295"/>
    </source>
</evidence>
<reference evidence="8" key="1">
    <citation type="journal article" date="2019" name="Int. J. Syst. Evol. Microbiol.">
        <title>The Global Catalogue of Microorganisms (GCM) 10K type strain sequencing project: providing services to taxonomists for standard genome sequencing and annotation.</title>
        <authorList>
            <consortium name="The Broad Institute Genomics Platform"/>
            <consortium name="The Broad Institute Genome Sequencing Center for Infectious Disease"/>
            <person name="Wu L."/>
            <person name="Ma J."/>
        </authorList>
    </citation>
    <scope>NUCLEOTIDE SEQUENCE [LARGE SCALE GENOMIC DNA]</scope>
    <source>
        <strain evidence="8">JCM 13501</strain>
    </source>
</reference>
<evidence type="ECO:0000256" key="3">
    <source>
        <dbReference type="ARBA" id="ARBA00022801"/>
    </source>
</evidence>
<dbReference type="InterPro" id="IPR011050">
    <property type="entry name" value="Pectin_lyase_fold/virulence"/>
</dbReference>
<dbReference type="PANTHER" id="PTHR31339">
    <property type="entry name" value="PECTIN LYASE-RELATED"/>
    <property type="match status" value="1"/>
</dbReference>
<keyword evidence="4 5" id="KW-0326">Glycosidase</keyword>
<comment type="caution">
    <text evidence="7">The sequence shown here is derived from an EMBL/GenBank/DDBJ whole genome shotgun (WGS) entry which is preliminary data.</text>
</comment>
<dbReference type="InterPro" id="IPR006626">
    <property type="entry name" value="PbH1"/>
</dbReference>
<organism evidence="7 8">
    <name type="scientific">Pseudomonas asuensis</name>
    <dbReference type="NCBI Taxonomy" id="1825787"/>
    <lineage>
        <taxon>Bacteria</taxon>
        <taxon>Pseudomonadati</taxon>
        <taxon>Pseudomonadota</taxon>
        <taxon>Gammaproteobacteria</taxon>
        <taxon>Pseudomonadales</taxon>
        <taxon>Pseudomonadaceae</taxon>
        <taxon>Pseudomonas</taxon>
    </lineage>
</organism>
<dbReference type="InterPro" id="IPR012334">
    <property type="entry name" value="Pectin_lyas_fold"/>
</dbReference>
<evidence type="ECO:0000313" key="7">
    <source>
        <dbReference type="EMBL" id="GGM27528.1"/>
    </source>
</evidence>
<dbReference type="SMART" id="SM00710">
    <property type="entry name" value="PbH1"/>
    <property type="match status" value="4"/>
</dbReference>
<dbReference type="SUPFAM" id="SSF51126">
    <property type="entry name" value="Pectin lyase-like"/>
    <property type="match status" value="1"/>
</dbReference>
<evidence type="ECO:0000256" key="5">
    <source>
        <dbReference type="RuleBase" id="RU361169"/>
    </source>
</evidence>
<comment type="similarity">
    <text evidence="2 5">Belongs to the glycosyl hydrolase 28 family.</text>
</comment>
<dbReference type="Pfam" id="PF00295">
    <property type="entry name" value="Glyco_hydro_28"/>
    <property type="match status" value="1"/>
</dbReference>
<dbReference type="Proteomes" id="UP000616499">
    <property type="component" value="Unassembled WGS sequence"/>
</dbReference>
<sequence>MSMFSRRHVLTSMAGGAAGLALINLQGCSLFGSGGSSQNNDWAMADAIRRKTTIPRFPKVDFDIRRYGAVGDGRTDNSKAFAAAIEACSAAGGGRVLVTAGDYLTGPIHLKSNINLHIEEGAKIRFITDPKAYLPAVFTRWEGMELMGYSPLIYAYRQKNIAITGKGELDGQADRTTWWPWKGNKEWGVEGYPSQDAGRNALMRDVEAGVPPEQRMYAEGYYFRPPFVQPYLCENVLIEDVRIVRAPFWLLNPVLCENVTVRGVHLESLGPNSDGCDPESCRNVVIENCFFNTGDDCIAIKSGRNADGRRINRPAENIVIANCKMEAGHGGVVIGSEISGGARNIFVEHCSMSSPDLERGIRFKTNSIRGGVIEHIRYRDITIGEVQNAIVIDFHYEEGDAGKFDPTVRDIEIRNLVCQRADQVFQVRGFERAPIKDLRLVDVHFQKADGIGVLEHVEGLTAQNVTINGQPFTR</sequence>
<dbReference type="EMBL" id="BMNW01000013">
    <property type="protein sequence ID" value="GGM27528.1"/>
    <property type="molecule type" value="Genomic_DNA"/>
</dbReference>
<keyword evidence="8" id="KW-1185">Reference proteome</keyword>
<evidence type="ECO:0000259" key="6">
    <source>
        <dbReference type="Pfam" id="PF12708"/>
    </source>
</evidence>
<dbReference type="Gene3D" id="2.160.20.10">
    <property type="entry name" value="Single-stranded right-handed beta-helix, Pectin lyase-like"/>
    <property type="match status" value="1"/>
</dbReference>
<dbReference type="GO" id="GO:0016787">
    <property type="term" value="F:hydrolase activity"/>
    <property type="evidence" value="ECO:0007669"/>
    <property type="project" value="UniProtKB-KW"/>
</dbReference>
<evidence type="ECO:0000313" key="8">
    <source>
        <dbReference type="Proteomes" id="UP000616499"/>
    </source>
</evidence>
<accession>A0ABQ2H3D6</accession>
<protein>
    <submittedName>
        <fullName evidence="7">Glycoside hydrolase</fullName>
    </submittedName>
</protein>
<proteinExistence type="inferred from homology"/>
<dbReference type="PROSITE" id="PS00502">
    <property type="entry name" value="POLYGALACTURONASE"/>
    <property type="match status" value="1"/>
</dbReference>
<evidence type="ECO:0000256" key="2">
    <source>
        <dbReference type="ARBA" id="ARBA00008834"/>
    </source>
</evidence>
<dbReference type="InterPro" id="IPR024535">
    <property type="entry name" value="RHGA/B-epi-like_pectate_lyase"/>
</dbReference>
<dbReference type="InterPro" id="IPR051801">
    <property type="entry name" value="GH28_Enzymes"/>
</dbReference>
<dbReference type="InterPro" id="IPR000743">
    <property type="entry name" value="Glyco_hydro_28"/>
</dbReference>
<gene>
    <name evidence="7" type="ORF">GCM10009425_42680</name>
</gene>